<dbReference type="PROSITE" id="PS51186">
    <property type="entry name" value="GNAT"/>
    <property type="match status" value="1"/>
</dbReference>
<keyword evidence="3" id="KW-1185">Reference proteome</keyword>
<dbReference type="Gene3D" id="3.40.630.30">
    <property type="match status" value="1"/>
</dbReference>
<comment type="caution">
    <text evidence="2">The sequence shown here is derived from an EMBL/GenBank/DDBJ whole genome shotgun (WGS) entry which is preliminary data.</text>
</comment>
<dbReference type="EMBL" id="JAUZVT010000001">
    <property type="protein sequence ID" value="MDT3329261.1"/>
    <property type="molecule type" value="Genomic_DNA"/>
</dbReference>
<dbReference type="InterPro" id="IPR000182">
    <property type="entry name" value="GNAT_dom"/>
</dbReference>
<evidence type="ECO:0000259" key="1">
    <source>
        <dbReference type="PROSITE" id="PS51186"/>
    </source>
</evidence>
<dbReference type="RefSeq" id="WP_020098427.1">
    <property type="nucleotide sequence ID" value="NZ_JAUZVT010000001.1"/>
</dbReference>
<organism evidence="2 3">
    <name type="scientific">Microbacterium aquilitoris</name>
    <dbReference type="NCBI Taxonomy" id="3067307"/>
    <lineage>
        <taxon>Bacteria</taxon>
        <taxon>Bacillati</taxon>
        <taxon>Actinomycetota</taxon>
        <taxon>Actinomycetes</taxon>
        <taxon>Micrococcales</taxon>
        <taxon>Microbacteriaceae</taxon>
        <taxon>Microbacterium</taxon>
    </lineage>
</organism>
<name>A0ABU3GEZ3_9MICO</name>
<reference evidence="2 3" key="1">
    <citation type="submission" date="2023-08" db="EMBL/GenBank/DDBJ databases">
        <title>Microbacterium aquilitoris sp. nov. and Microbacterium gwkjibeachense sp. nov., isolated from beach.</title>
        <authorList>
            <person name="Lee S.D."/>
            <person name="Yang H."/>
            <person name="Kim I."/>
        </authorList>
    </citation>
    <scope>NUCLEOTIDE SEQUENCE [LARGE SCALE GENOMIC DNA]</scope>
    <source>
        <strain evidence="2 3">KSW-18</strain>
    </source>
</reference>
<dbReference type="Proteomes" id="UP001262835">
    <property type="component" value="Unassembled WGS sequence"/>
</dbReference>
<dbReference type="PANTHER" id="PTHR43415:SF3">
    <property type="entry name" value="GNAT-FAMILY ACETYLTRANSFERASE"/>
    <property type="match status" value="1"/>
</dbReference>
<dbReference type="GO" id="GO:0016740">
    <property type="term" value="F:transferase activity"/>
    <property type="evidence" value="ECO:0007669"/>
    <property type="project" value="UniProtKB-KW"/>
</dbReference>
<proteinExistence type="predicted"/>
<sequence>MSPVESALAAQPVLTTERLTLVQLGPDYVETTLAGLEDPDALRLTGTRGEFSRERVNAHLQRLPGAPDRADFAILDRDGMHIGEVVLNELDLDNLAMSYRIALTDSTVRGLGYGTEAGRAVVEWGFSIGLHRIYLEVYAFNPSAQRSYEKIGFRHEGRAREALLWDDEWTDAVLMSILATDPLP</sequence>
<dbReference type="InterPro" id="IPR016181">
    <property type="entry name" value="Acyl_CoA_acyltransferase"/>
</dbReference>
<feature type="domain" description="N-acetyltransferase" evidence="1">
    <location>
        <begin position="31"/>
        <end position="180"/>
    </location>
</feature>
<dbReference type="SUPFAM" id="SSF55729">
    <property type="entry name" value="Acyl-CoA N-acyltransferases (Nat)"/>
    <property type="match status" value="1"/>
</dbReference>
<accession>A0ABU3GEZ3</accession>
<dbReference type="Pfam" id="PF13302">
    <property type="entry name" value="Acetyltransf_3"/>
    <property type="match status" value="1"/>
</dbReference>
<evidence type="ECO:0000313" key="3">
    <source>
        <dbReference type="Proteomes" id="UP001262835"/>
    </source>
</evidence>
<dbReference type="PANTHER" id="PTHR43415">
    <property type="entry name" value="SPERMIDINE N(1)-ACETYLTRANSFERASE"/>
    <property type="match status" value="1"/>
</dbReference>
<protein>
    <submittedName>
        <fullName evidence="2">GNAT family protein</fullName>
        <ecNumber evidence="2">2.-.-.-</ecNumber>
    </submittedName>
</protein>
<dbReference type="EC" id="2.-.-.-" evidence="2"/>
<gene>
    <name evidence="2" type="ORF">Q9S78_01135</name>
</gene>
<evidence type="ECO:0000313" key="2">
    <source>
        <dbReference type="EMBL" id="MDT3329261.1"/>
    </source>
</evidence>
<keyword evidence="2" id="KW-0808">Transferase</keyword>